<dbReference type="Pfam" id="PF01381">
    <property type="entry name" value="HTH_3"/>
    <property type="match status" value="1"/>
</dbReference>
<dbReference type="GO" id="GO:0003677">
    <property type="term" value="F:DNA binding"/>
    <property type="evidence" value="ECO:0007669"/>
    <property type="project" value="UniProtKB-KW"/>
</dbReference>
<name>A0A1T4VUX1_9GAMM</name>
<sequence length="98" mass="10605">MAKKVKAIPSPDLSQAFTPTLLGEVVRAKRTQSKVTQQDAALLCGVSKQTYIKIEQGSSDIKLTSLMKVISALGIKISILPWQDSGTSSQESDNDVWV</sequence>
<feature type="domain" description="HTH cro/C1-type" evidence="1">
    <location>
        <begin position="26"/>
        <end position="80"/>
    </location>
</feature>
<dbReference type="RefSeq" id="WP_078754421.1">
    <property type="nucleotide sequence ID" value="NZ_FUXU01000104.1"/>
</dbReference>
<dbReference type="SUPFAM" id="SSF47413">
    <property type="entry name" value="lambda repressor-like DNA-binding domains"/>
    <property type="match status" value="1"/>
</dbReference>
<dbReference type="EMBL" id="FUXU01000104">
    <property type="protein sequence ID" value="SKA68747.1"/>
    <property type="molecule type" value="Genomic_DNA"/>
</dbReference>
<dbReference type="Proteomes" id="UP000190162">
    <property type="component" value="Unassembled WGS sequence"/>
</dbReference>
<accession>A0A1T4VUX1</accession>
<dbReference type="CDD" id="cd00093">
    <property type="entry name" value="HTH_XRE"/>
    <property type="match status" value="1"/>
</dbReference>
<keyword evidence="3" id="KW-1185">Reference proteome</keyword>
<proteinExistence type="predicted"/>
<dbReference type="PROSITE" id="PS50943">
    <property type="entry name" value="HTH_CROC1"/>
    <property type="match status" value="1"/>
</dbReference>
<gene>
    <name evidence="2" type="ORF">SAMN02745132_04330</name>
</gene>
<dbReference type="AlphaFoldDB" id="A0A1T4VUX1"/>
<dbReference type="SMART" id="SM00530">
    <property type="entry name" value="HTH_XRE"/>
    <property type="match status" value="1"/>
</dbReference>
<dbReference type="InterPro" id="IPR001387">
    <property type="entry name" value="Cro/C1-type_HTH"/>
</dbReference>
<reference evidence="3" key="1">
    <citation type="submission" date="2017-02" db="EMBL/GenBank/DDBJ databases">
        <authorList>
            <person name="Varghese N."/>
            <person name="Submissions S."/>
        </authorList>
    </citation>
    <scope>NUCLEOTIDE SEQUENCE [LARGE SCALE GENOMIC DNA]</scope>
    <source>
        <strain evidence="3">DSM 22720</strain>
    </source>
</reference>
<protein>
    <submittedName>
        <fullName evidence="2">DNA-binding transcriptional regulator, XRE-family HTH domain</fullName>
    </submittedName>
</protein>
<keyword evidence="2" id="KW-0238">DNA-binding</keyword>
<organism evidence="2 3">
    <name type="scientific">Enterovibrio nigricans DSM 22720</name>
    <dbReference type="NCBI Taxonomy" id="1121868"/>
    <lineage>
        <taxon>Bacteria</taxon>
        <taxon>Pseudomonadati</taxon>
        <taxon>Pseudomonadota</taxon>
        <taxon>Gammaproteobacteria</taxon>
        <taxon>Vibrionales</taxon>
        <taxon>Vibrionaceae</taxon>
        <taxon>Enterovibrio</taxon>
    </lineage>
</organism>
<evidence type="ECO:0000259" key="1">
    <source>
        <dbReference type="PROSITE" id="PS50943"/>
    </source>
</evidence>
<dbReference type="InterPro" id="IPR010982">
    <property type="entry name" value="Lambda_DNA-bd_dom_sf"/>
</dbReference>
<dbReference type="OrthoDB" id="5569968at2"/>
<dbReference type="Gene3D" id="1.10.260.40">
    <property type="entry name" value="lambda repressor-like DNA-binding domains"/>
    <property type="match status" value="1"/>
</dbReference>
<evidence type="ECO:0000313" key="2">
    <source>
        <dbReference type="EMBL" id="SKA68747.1"/>
    </source>
</evidence>
<evidence type="ECO:0000313" key="3">
    <source>
        <dbReference type="Proteomes" id="UP000190162"/>
    </source>
</evidence>